<dbReference type="OMA" id="NICTGRI"/>
<feature type="region of interest" description="Disordered" evidence="1">
    <location>
        <begin position="1"/>
        <end position="31"/>
    </location>
</feature>
<evidence type="ECO:0000313" key="2">
    <source>
        <dbReference type="EMBL" id="ELT88640.1"/>
    </source>
</evidence>
<feature type="compositionally biased region" description="Polar residues" evidence="1">
    <location>
        <begin position="207"/>
        <end position="223"/>
    </location>
</feature>
<dbReference type="PANTHER" id="PTHR10773">
    <property type="entry name" value="DNA-DIRECTED RNA POLYMERASES I, II, AND III SUBUNIT RPABC2"/>
    <property type="match status" value="1"/>
</dbReference>
<keyword evidence="4" id="KW-1185">Reference proteome</keyword>
<feature type="region of interest" description="Disordered" evidence="1">
    <location>
        <begin position="173"/>
        <end position="192"/>
    </location>
</feature>
<dbReference type="EMBL" id="KB311754">
    <property type="protein sequence ID" value="ELT88640.1"/>
    <property type="molecule type" value="Genomic_DNA"/>
</dbReference>
<dbReference type="PANTHER" id="PTHR10773:SF19">
    <property type="match status" value="1"/>
</dbReference>
<organism evidence="2">
    <name type="scientific">Capitella teleta</name>
    <name type="common">Polychaete worm</name>
    <dbReference type="NCBI Taxonomy" id="283909"/>
    <lineage>
        <taxon>Eukaryota</taxon>
        <taxon>Metazoa</taxon>
        <taxon>Spiralia</taxon>
        <taxon>Lophotrochozoa</taxon>
        <taxon>Annelida</taxon>
        <taxon>Polychaeta</taxon>
        <taxon>Sedentaria</taxon>
        <taxon>Scolecida</taxon>
        <taxon>Capitellidae</taxon>
        <taxon>Capitella</taxon>
    </lineage>
</organism>
<dbReference type="EnsemblMetazoa" id="CapteT193568">
    <property type="protein sequence ID" value="CapteP193568"/>
    <property type="gene ID" value="CapteG193568"/>
</dbReference>
<reference evidence="2 4" key="2">
    <citation type="journal article" date="2013" name="Nature">
        <title>Insights into bilaterian evolution from three spiralian genomes.</title>
        <authorList>
            <person name="Simakov O."/>
            <person name="Marletaz F."/>
            <person name="Cho S.J."/>
            <person name="Edsinger-Gonzales E."/>
            <person name="Havlak P."/>
            <person name="Hellsten U."/>
            <person name="Kuo D.H."/>
            <person name="Larsson T."/>
            <person name="Lv J."/>
            <person name="Arendt D."/>
            <person name="Savage R."/>
            <person name="Osoegawa K."/>
            <person name="de Jong P."/>
            <person name="Grimwood J."/>
            <person name="Chapman J.A."/>
            <person name="Shapiro H."/>
            <person name="Aerts A."/>
            <person name="Otillar R.P."/>
            <person name="Terry A.Y."/>
            <person name="Boore J.L."/>
            <person name="Grigoriev I.V."/>
            <person name="Lindberg D.R."/>
            <person name="Seaver E.C."/>
            <person name="Weisblat D.A."/>
            <person name="Putnam N.H."/>
            <person name="Rokhsar D.S."/>
        </authorList>
    </citation>
    <scope>NUCLEOTIDE SEQUENCE</scope>
    <source>
        <strain evidence="2 4">I ESC-2004</strain>
    </source>
</reference>
<evidence type="ECO:0000313" key="4">
    <source>
        <dbReference type="Proteomes" id="UP000014760"/>
    </source>
</evidence>
<dbReference type="OrthoDB" id="6161632at2759"/>
<protein>
    <submittedName>
        <fullName evidence="2 3">Uncharacterized protein</fullName>
    </submittedName>
</protein>
<evidence type="ECO:0000256" key="1">
    <source>
        <dbReference type="SAM" id="MobiDB-lite"/>
    </source>
</evidence>
<dbReference type="EMBL" id="AMQN01015269">
    <property type="status" value="NOT_ANNOTATED_CDS"/>
    <property type="molecule type" value="Genomic_DNA"/>
</dbReference>
<dbReference type="AlphaFoldDB" id="R7T5R5"/>
<name>R7T5R5_CAPTE</name>
<dbReference type="Proteomes" id="UP000014760">
    <property type="component" value="Unassembled WGS sequence"/>
</dbReference>
<feature type="region of interest" description="Disordered" evidence="1">
    <location>
        <begin position="202"/>
        <end position="223"/>
    </location>
</feature>
<proteinExistence type="predicted"/>
<dbReference type="HOGENOM" id="CLU_1241174_0_0_1"/>
<sequence length="223" mass="25619">MAANFEESDDDDTEYLEVEDLQNDPDFVPDIDTETASELDESNIQEMPSVLDKSTKGASYINTNGKQQVAKKVGAACSCKKKCFEKIGEFRIQQIFDEFYAMETKSVQDAYLFGLMKKRKPKRKRLRDGSRGQKSVSVQYYVKKDGCDMEVCKVAFKSIHGLGKSRFNKLRDAENHAPIERRGKHGKQRRLEESLRKKVNEHISKFPTLTSHYSRAQNPNKSY</sequence>
<evidence type="ECO:0000313" key="3">
    <source>
        <dbReference type="EnsemblMetazoa" id="CapteP193568"/>
    </source>
</evidence>
<accession>R7T5R5</accession>
<reference evidence="3" key="3">
    <citation type="submission" date="2015-06" db="UniProtKB">
        <authorList>
            <consortium name="EnsemblMetazoa"/>
        </authorList>
    </citation>
    <scope>IDENTIFICATION</scope>
</reference>
<reference evidence="4" key="1">
    <citation type="submission" date="2012-12" db="EMBL/GenBank/DDBJ databases">
        <authorList>
            <person name="Hellsten U."/>
            <person name="Grimwood J."/>
            <person name="Chapman J.A."/>
            <person name="Shapiro H."/>
            <person name="Aerts A."/>
            <person name="Otillar R.P."/>
            <person name="Terry A.Y."/>
            <person name="Boore J.L."/>
            <person name="Simakov O."/>
            <person name="Marletaz F."/>
            <person name="Cho S.-J."/>
            <person name="Edsinger-Gonzales E."/>
            <person name="Havlak P."/>
            <person name="Kuo D.-H."/>
            <person name="Larsson T."/>
            <person name="Lv J."/>
            <person name="Arendt D."/>
            <person name="Savage R."/>
            <person name="Osoegawa K."/>
            <person name="de Jong P."/>
            <person name="Lindberg D.R."/>
            <person name="Seaver E.C."/>
            <person name="Weisblat D.A."/>
            <person name="Putnam N.H."/>
            <person name="Grigoriev I.V."/>
            <person name="Rokhsar D.S."/>
        </authorList>
    </citation>
    <scope>NUCLEOTIDE SEQUENCE</scope>
    <source>
        <strain evidence="4">I ESC-2004</strain>
    </source>
</reference>
<gene>
    <name evidence="2" type="ORF">CAPTEDRAFT_193568</name>
</gene>